<evidence type="ECO:0000256" key="10">
    <source>
        <dbReference type="ARBA" id="ARBA00023033"/>
    </source>
</evidence>
<protein>
    <recommendedName>
        <fullName evidence="13">Tyrosinase copper-binding domain-containing protein</fullName>
    </recommendedName>
</protein>
<keyword evidence="6" id="KW-0479">Metal-binding</keyword>
<gene>
    <name evidence="14" type="ORF">AMK59_6389</name>
</gene>
<dbReference type="InterPro" id="IPR005203">
    <property type="entry name" value="Hemocyanin_C"/>
</dbReference>
<dbReference type="OrthoDB" id="8119704at2759"/>
<comment type="subcellular location">
    <subcellularLocation>
        <location evidence="2">Secreted</location>
    </subcellularLocation>
</comment>
<dbReference type="GO" id="GO:0004503">
    <property type="term" value="F:tyrosinase activity"/>
    <property type="evidence" value="ECO:0007669"/>
    <property type="project" value="UniProtKB-ARBA"/>
</dbReference>
<keyword evidence="7" id="KW-0391">Immunity</keyword>
<dbReference type="Pfam" id="PF03722">
    <property type="entry name" value="Hemocyanin_N"/>
    <property type="match status" value="1"/>
</dbReference>
<evidence type="ECO:0000313" key="14">
    <source>
        <dbReference type="EMBL" id="KRT79995.1"/>
    </source>
</evidence>
<evidence type="ECO:0000313" key="15">
    <source>
        <dbReference type="Proteomes" id="UP000051574"/>
    </source>
</evidence>
<dbReference type="InterPro" id="IPR000896">
    <property type="entry name" value="Hemocyanin/hexamerin_mid_dom"/>
</dbReference>
<evidence type="ECO:0000259" key="13">
    <source>
        <dbReference type="PROSITE" id="PS00498"/>
    </source>
</evidence>
<dbReference type="Proteomes" id="UP000051574">
    <property type="component" value="Unassembled WGS sequence"/>
</dbReference>
<accession>A0A0T6AYG3</accession>
<reference evidence="14 15" key="1">
    <citation type="submission" date="2015-09" db="EMBL/GenBank/DDBJ databases">
        <title>Draft genome of the scarab beetle Oryctes borbonicus.</title>
        <authorList>
            <person name="Meyer J.M."/>
            <person name="Markov G.V."/>
            <person name="Baskaran P."/>
            <person name="Herrmann M."/>
            <person name="Sommer R.J."/>
            <person name="Roedelsperger C."/>
        </authorList>
    </citation>
    <scope>NUCLEOTIDE SEQUENCE [LARGE SCALE GENOMIC DNA]</scope>
    <source>
        <strain evidence="14">OB123</strain>
        <tissue evidence="14">Whole animal</tissue>
    </source>
</reference>
<evidence type="ECO:0000256" key="12">
    <source>
        <dbReference type="ARBA" id="ARBA00053160"/>
    </source>
</evidence>
<keyword evidence="9" id="KW-0186">Copper</keyword>
<dbReference type="Pfam" id="PF03723">
    <property type="entry name" value="Hemocyanin_C"/>
    <property type="match status" value="1"/>
</dbReference>
<dbReference type="Gene3D" id="1.20.1370.10">
    <property type="entry name" value="Hemocyanin, N-terminal domain"/>
    <property type="match status" value="1"/>
</dbReference>
<evidence type="ECO:0000256" key="8">
    <source>
        <dbReference type="ARBA" id="ARBA00023002"/>
    </source>
</evidence>
<dbReference type="FunFam" id="1.10.1280.10:FF:000004">
    <property type="entry name" value="Hemocyanin subunit 2"/>
    <property type="match status" value="1"/>
</dbReference>
<dbReference type="PROSITE" id="PS00498">
    <property type="entry name" value="TYROSINASE_2"/>
    <property type="match status" value="1"/>
</dbReference>
<dbReference type="PROSITE" id="PS00209">
    <property type="entry name" value="HEMOCYANIN_1"/>
    <property type="match status" value="1"/>
</dbReference>
<evidence type="ECO:0000256" key="7">
    <source>
        <dbReference type="ARBA" id="ARBA00022859"/>
    </source>
</evidence>
<evidence type="ECO:0000256" key="11">
    <source>
        <dbReference type="ARBA" id="ARBA00023157"/>
    </source>
</evidence>
<evidence type="ECO:0000256" key="5">
    <source>
        <dbReference type="ARBA" id="ARBA00022588"/>
    </source>
</evidence>
<comment type="caution">
    <text evidence="14">The sequence shown here is derived from an EMBL/GenBank/DDBJ whole genome shotgun (WGS) entry which is preliminary data.</text>
</comment>
<keyword evidence="15" id="KW-1185">Reference proteome</keyword>
<dbReference type="SUPFAM" id="SSF48056">
    <property type="entry name" value="Di-copper centre-containing domain"/>
    <property type="match status" value="1"/>
</dbReference>
<dbReference type="InterPro" id="IPR013788">
    <property type="entry name" value="Hemocyanin/hexamerin"/>
</dbReference>
<keyword evidence="11" id="KW-1015">Disulfide bond</keyword>
<keyword evidence="4" id="KW-0964">Secreted</keyword>
<keyword evidence="8" id="KW-0560">Oxidoreductase</keyword>
<dbReference type="GO" id="GO:0005576">
    <property type="term" value="C:extracellular region"/>
    <property type="evidence" value="ECO:0007669"/>
    <property type="project" value="UniProtKB-SubCell"/>
</dbReference>
<evidence type="ECO:0000256" key="6">
    <source>
        <dbReference type="ARBA" id="ARBA00022723"/>
    </source>
</evidence>
<dbReference type="GO" id="GO:0046872">
    <property type="term" value="F:metal ion binding"/>
    <property type="evidence" value="ECO:0007669"/>
    <property type="project" value="UniProtKB-KW"/>
</dbReference>
<dbReference type="InterPro" id="IPR005204">
    <property type="entry name" value="Hemocyanin_N"/>
</dbReference>
<dbReference type="Gene3D" id="2.60.40.1520">
    <property type="entry name" value="Hemocyanin, C-terminal domain"/>
    <property type="match status" value="1"/>
</dbReference>
<comment type="similarity">
    <text evidence="3">Belongs to the tyrosinase family.</text>
</comment>
<dbReference type="SUPFAM" id="SSF48050">
    <property type="entry name" value="Hemocyanin, N-terminal domain"/>
    <property type="match status" value="1"/>
</dbReference>
<dbReference type="InterPro" id="IPR014756">
    <property type="entry name" value="Ig_E-set"/>
</dbReference>
<dbReference type="PANTHER" id="PTHR11511:SF4">
    <property type="entry name" value="PHENOLOXIDASE 2-RELATED"/>
    <property type="match status" value="1"/>
</dbReference>
<dbReference type="AlphaFoldDB" id="A0A0T6AYG3"/>
<organism evidence="14 15">
    <name type="scientific">Oryctes borbonicus</name>
    <dbReference type="NCBI Taxonomy" id="1629725"/>
    <lineage>
        <taxon>Eukaryota</taxon>
        <taxon>Metazoa</taxon>
        <taxon>Ecdysozoa</taxon>
        <taxon>Arthropoda</taxon>
        <taxon>Hexapoda</taxon>
        <taxon>Insecta</taxon>
        <taxon>Pterygota</taxon>
        <taxon>Neoptera</taxon>
        <taxon>Endopterygota</taxon>
        <taxon>Coleoptera</taxon>
        <taxon>Polyphaga</taxon>
        <taxon>Scarabaeiformia</taxon>
        <taxon>Scarabaeidae</taxon>
        <taxon>Dynastinae</taxon>
        <taxon>Oryctes</taxon>
    </lineage>
</organism>
<dbReference type="PRINTS" id="PR00187">
    <property type="entry name" value="HAEMOCYANIN"/>
</dbReference>
<dbReference type="FunFam" id="2.60.40.1520:FF:000001">
    <property type="entry name" value="Hemocyanin subunit 2"/>
    <property type="match status" value="1"/>
</dbReference>
<feature type="domain" description="Tyrosinase copper-binding" evidence="13">
    <location>
        <begin position="296"/>
        <end position="307"/>
    </location>
</feature>
<dbReference type="SUPFAM" id="SSF81296">
    <property type="entry name" value="E set domains"/>
    <property type="match status" value="1"/>
</dbReference>
<evidence type="ECO:0000256" key="9">
    <source>
        <dbReference type="ARBA" id="ARBA00023008"/>
    </source>
</evidence>
<proteinExistence type="inferred from homology"/>
<dbReference type="PROSITE" id="PS00210">
    <property type="entry name" value="HEMOCYANIN_2"/>
    <property type="match status" value="1"/>
</dbReference>
<dbReference type="InterPro" id="IPR036697">
    <property type="entry name" value="Hemocyanin_N_sf"/>
</dbReference>
<comment type="function">
    <text evidence="12">This is a copper-containing oxidase that functions in the formation of pigments such as melanins and other polyphenolic compounds. Catalyzes the oxidation of o-diphenols (N-acetyldopamine, 4-methylcatechol and dopamine). Cannot oxidize monophenols and p-phenols (L-tyrosine, tyramine, gentisic acid and hydroquinone). Binds to the surface of hemocytes and is involved in hemocyte melanization. Activation of the enzyme in response to bacterial lipopolysaccharides (LPS) suggests it may play a role in innate immunity.</text>
</comment>
<keyword evidence="5" id="KW-0399">Innate immunity</keyword>
<dbReference type="EMBL" id="LJIG01022547">
    <property type="protein sequence ID" value="KRT79995.1"/>
    <property type="molecule type" value="Genomic_DNA"/>
</dbReference>
<dbReference type="GO" id="GO:0045087">
    <property type="term" value="P:innate immune response"/>
    <property type="evidence" value="ECO:0007669"/>
    <property type="project" value="UniProtKB-KW"/>
</dbReference>
<sequence>MKDVADLQAMAVYARERVNPYLFNYCLSVAILHRPDTQDLDIPSFVQTFPDKYLDSQVFASAREEATVVPELQRMPIEIPKDYTASDLETEHRLAYFREDLGINLHHWHWHLVYPFEGAMQVVNKNRRGELFYYMHQQIIARYNLERFCNSLKRVTRFNEWKEPIEEAYFPKLDSLVASRAWPSRVPNQKLSDLRREQDQIAQDIDDLYRWRDRIFNVIHSGNVQREDGSTQVLGEFDGIDILGNMIESSSLSPNRTLYGDMHNMGHVFISYIHDPDHRHLETFGVMGDSATAMRDPIFYRWHAYIDDVFQQFKGSLPRYTEDQLGFNGINITKVTLQSNNASENTFNTFWQQSDVDLSRGMDFQPRGTVLARFTHLNHEPFSYTITVNNSSGANRRGTCRIFLGPKLDERGTPWLFKDQRLLFIELDRFAVDLNQGANTITRNSTESSVTIPFERTFRNLDLNRPVGGEALAQFNFCGCGWPQHMLVPKGTPEGWQCQLFVMISNFEDDQVVQNTEGICNDAMSYCGIKDRLYPDRRSMGYPFDRLPRTNVNTLQQFLTPNMTVQDCIIRFTNEVRRPKQ</sequence>
<evidence type="ECO:0000256" key="1">
    <source>
        <dbReference type="ARBA" id="ARBA00001973"/>
    </source>
</evidence>
<dbReference type="GO" id="GO:0006582">
    <property type="term" value="P:melanin metabolic process"/>
    <property type="evidence" value="ECO:0007669"/>
    <property type="project" value="UniProtKB-ARBA"/>
</dbReference>
<dbReference type="InterPro" id="IPR002227">
    <property type="entry name" value="Tyrosinase_Cu-bd"/>
</dbReference>
<keyword evidence="10" id="KW-0503">Monooxygenase</keyword>
<evidence type="ECO:0000256" key="2">
    <source>
        <dbReference type="ARBA" id="ARBA00004613"/>
    </source>
</evidence>
<dbReference type="Pfam" id="PF00372">
    <property type="entry name" value="Hemocyanin_M"/>
    <property type="match status" value="1"/>
</dbReference>
<evidence type="ECO:0000256" key="3">
    <source>
        <dbReference type="ARBA" id="ARBA00009928"/>
    </source>
</evidence>
<dbReference type="Gene3D" id="1.10.1280.10">
    <property type="entry name" value="Di-copper center containing domain from catechol oxidase"/>
    <property type="match status" value="1"/>
</dbReference>
<comment type="cofactor">
    <cofactor evidence="1">
        <name>Cu(2+)</name>
        <dbReference type="ChEBI" id="CHEBI:29036"/>
    </cofactor>
</comment>
<name>A0A0T6AYG3_9SCAR</name>
<dbReference type="InterPro" id="IPR008922">
    <property type="entry name" value="Di-copper_centre_dom_sf"/>
</dbReference>
<dbReference type="PANTHER" id="PTHR11511">
    <property type="entry name" value="LARVAL STORAGE PROTEIN/PHENOLOXIDASE"/>
    <property type="match status" value="1"/>
</dbReference>
<dbReference type="InterPro" id="IPR037020">
    <property type="entry name" value="Hemocyanin_C_sf"/>
</dbReference>
<evidence type="ECO:0000256" key="4">
    <source>
        <dbReference type="ARBA" id="ARBA00022525"/>
    </source>
</evidence>